<accession>A0A1X7C8T3</accession>
<evidence type="ECO:0000313" key="3">
    <source>
        <dbReference type="Proteomes" id="UP000192906"/>
    </source>
</evidence>
<dbReference type="Proteomes" id="UP000192906">
    <property type="component" value="Unassembled WGS sequence"/>
</dbReference>
<dbReference type="STRING" id="1519643.SAMN06295933_0514"/>
<proteinExistence type="predicted"/>
<dbReference type="InterPro" id="IPR023214">
    <property type="entry name" value="HAD_sf"/>
</dbReference>
<dbReference type="PANTHER" id="PTHR31284">
    <property type="entry name" value="ACID PHOSPHATASE-LIKE PROTEIN"/>
    <property type="match status" value="1"/>
</dbReference>
<gene>
    <name evidence="2" type="ORF">SAMN06295933_0514</name>
</gene>
<keyword evidence="1" id="KW-0732">Signal</keyword>
<organism evidence="2 3">
    <name type="scientific">Desulfovibrio gilichinskyi</name>
    <dbReference type="NCBI Taxonomy" id="1519643"/>
    <lineage>
        <taxon>Bacteria</taxon>
        <taxon>Pseudomonadati</taxon>
        <taxon>Thermodesulfobacteriota</taxon>
        <taxon>Desulfovibrionia</taxon>
        <taxon>Desulfovibrionales</taxon>
        <taxon>Desulfovibrionaceae</taxon>
        <taxon>Desulfovibrio</taxon>
    </lineage>
</organism>
<dbReference type="Gene3D" id="3.40.50.1000">
    <property type="entry name" value="HAD superfamily/HAD-like"/>
    <property type="match status" value="1"/>
</dbReference>
<dbReference type="AlphaFoldDB" id="A0A1X7C8T3"/>
<sequence>MLTRFLIVLFFCSAAGCVSSSVKHVNESAQLISIPAAQQRIIDYHESGKYSRDVEAKAREVIAAADKAIASGVKYPAVVISVEDVLVSTYDVRKKQGFSDNSCARKELDSNVILGILPVIKPSLNMFEYLLSRKVTVFIVSYRPESLRVSVLENLAGSGYSGWKGLYLLAPNQQADSKKFYEEIRKGLHRTGYNIVATIGVLPFEVAGEQAGTPVLYPNYIYSAH</sequence>
<dbReference type="InterPro" id="IPR005519">
    <property type="entry name" value="Acid_phosphat_B-like"/>
</dbReference>
<name>A0A1X7C8T3_9BACT</name>
<feature type="signal peptide" evidence="1">
    <location>
        <begin position="1"/>
        <end position="20"/>
    </location>
</feature>
<dbReference type="EMBL" id="FWZU01000001">
    <property type="protein sequence ID" value="SME92173.1"/>
    <property type="molecule type" value="Genomic_DNA"/>
</dbReference>
<feature type="chain" id="PRO_5012281741" evidence="1">
    <location>
        <begin position="21"/>
        <end position="225"/>
    </location>
</feature>
<keyword evidence="3" id="KW-1185">Reference proteome</keyword>
<dbReference type="Pfam" id="PF03767">
    <property type="entry name" value="Acid_phosphat_B"/>
    <property type="match status" value="1"/>
</dbReference>
<evidence type="ECO:0000313" key="2">
    <source>
        <dbReference type="EMBL" id="SME92173.1"/>
    </source>
</evidence>
<evidence type="ECO:0000256" key="1">
    <source>
        <dbReference type="SAM" id="SignalP"/>
    </source>
</evidence>
<dbReference type="PROSITE" id="PS51257">
    <property type="entry name" value="PROKAR_LIPOPROTEIN"/>
    <property type="match status" value="1"/>
</dbReference>
<reference evidence="3" key="1">
    <citation type="submission" date="2017-04" db="EMBL/GenBank/DDBJ databases">
        <authorList>
            <person name="Varghese N."/>
            <person name="Submissions S."/>
        </authorList>
    </citation>
    <scope>NUCLEOTIDE SEQUENCE [LARGE SCALE GENOMIC DNA]</scope>
    <source>
        <strain evidence="3">K3S</strain>
    </source>
</reference>
<protein>
    <submittedName>
        <fullName evidence="2">HAD superfamily, subfamily IIIB (Acid phosphatase)</fullName>
    </submittedName>
</protein>
<dbReference type="PANTHER" id="PTHR31284:SF10">
    <property type="entry name" value="ACID PHOSPHATASE-LIKE PROTEIN"/>
    <property type="match status" value="1"/>
</dbReference>